<gene>
    <name evidence="2" type="ORF">Naga_100766g1</name>
</gene>
<keyword evidence="1" id="KW-0732">Signal</keyword>
<feature type="signal peptide" evidence="1">
    <location>
        <begin position="1"/>
        <end position="31"/>
    </location>
</feature>
<reference evidence="2 3" key="1">
    <citation type="journal article" date="2014" name="Mol. Plant">
        <title>Chromosome Scale Genome Assembly and Transcriptome Profiling of Nannochloropsis gaditana in Nitrogen Depletion.</title>
        <authorList>
            <person name="Corteggiani Carpinelli E."/>
            <person name="Telatin A."/>
            <person name="Vitulo N."/>
            <person name="Forcato C."/>
            <person name="D'Angelo M."/>
            <person name="Schiavon R."/>
            <person name="Vezzi A."/>
            <person name="Giacometti G.M."/>
            <person name="Morosinotto T."/>
            <person name="Valle G."/>
        </authorList>
    </citation>
    <scope>NUCLEOTIDE SEQUENCE [LARGE SCALE GENOMIC DNA]</scope>
    <source>
        <strain evidence="2 3">B-31</strain>
    </source>
</reference>
<evidence type="ECO:0000256" key="1">
    <source>
        <dbReference type="SAM" id="SignalP"/>
    </source>
</evidence>
<dbReference type="InterPro" id="IPR014710">
    <property type="entry name" value="RmlC-like_jellyroll"/>
</dbReference>
<proteinExistence type="predicted"/>
<dbReference type="OrthoDB" id="10408562at2759"/>
<dbReference type="PANTHER" id="PTHR41517">
    <property type="entry name" value="1,2-DIOXYGENASE PROTEIN-RELATED"/>
    <property type="match status" value="1"/>
</dbReference>
<comment type="caution">
    <text evidence="2">The sequence shown here is derived from an EMBL/GenBank/DDBJ whole genome shotgun (WGS) entry which is preliminary data.</text>
</comment>
<dbReference type="InterPro" id="IPR011051">
    <property type="entry name" value="RmlC_Cupin_sf"/>
</dbReference>
<feature type="non-terminal residue" evidence="2">
    <location>
        <position position="205"/>
    </location>
</feature>
<accession>W7TIA7</accession>
<dbReference type="Proteomes" id="UP000019335">
    <property type="component" value="Unassembled WGS sequence"/>
</dbReference>
<feature type="chain" id="PRO_5004900682" evidence="1">
    <location>
        <begin position="32"/>
        <end position="205"/>
    </location>
</feature>
<dbReference type="AlphaFoldDB" id="W7TIA7"/>
<evidence type="ECO:0000313" key="2">
    <source>
        <dbReference type="EMBL" id="EWM20669.1"/>
    </source>
</evidence>
<sequence length="205" mass="22122">MHTCHDSSSTFLFYLFLIGHSLTSFCRQAQARATSCKNKGPNKKIKYRPMTPPAVIKETVLPADETVAKKQKIANGHGKASAAAADSQAAVTVLNDENVNTPDARIYEYVSACNPDMPPIPALAHPPELHASGPTRVIAFDLSAHMGVDYEATSPNLLAAYVRVLRGESIETQACATSQAFYVIRGQGKSTSTEHSLQVTYKEGD</sequence>
<dbReference type="InterPro" id="IPR047183">
    <property type="entry name" value="GDO-like"/>
</dbReference>
<dbReference type="GO" id="GO:0051213">
    <property type="term" value="F:dioxygenase activity"/>
    <property type="evidence" value="ECO:0007669"/>
    <property type="project" value="InterPro"/>
</dbReference>
<protein>
    <submittedName>
        <fullName evidence="2">Uncharacterized protein</fullName>
    </submittedName>
</protein>
<dbReference type="PANTHER" id="PTHR41517:SF1">
    <property type="entry name" value="CUPIN"/>
    <property type="match status" value="1"/>
</dbReference>
<dbReference type="Gene3D" id="2.60.120.10">
    <property type="entry name" value="Jelly Rolls"/>
    <property type="match status" value="1"/>
</dbReference>
<dbReference type="EMBL" id="AZIL01002891">
    <property type="protein sequence ID" value="EWM20669.1"/>
    <property type="molecule type" value="Genomic_DNA"/>
</dbReference>
<dbReference type="SUPFAM" id="SSF51182">
    <property type="entry name" value="RmlC-like cupins"/>
    <property type="match status" value="1"/>
</dbReference>
<evidence type="ECO:0000313" key="3">
    <source>
        <dbReference type="Proteomes" id="UP000019335"/>
    </source>
</evidence>
<keyword evidence="3" id="KW-1185">Reference proteome</keyword>
<name>W7TIA7_9STRA</name>
<organism evidence="2 3">
    <name type="scientific">Nannochloropsis gaditana</name>
    <dbReference type="NCBI Taxonomy" id="72520"/>
    <lineage>
        <taxon>Eukaryota</taxon>
        <taxon>Sar</taxon>
        <taxon>Stramenopiles</taxon>
        <taxon>Ochrophyta</taxon>
        <taxon>Eustigmatophyceae</taxon>
        <taxon>Eustigmatales</taxon>
        <taxon>Monodopsidaceae</taxon>
        <taxon>Nannochloropsis</taxon>
    </lineage>
</organism>